<comment type="similarity">
    <text evidence="2">Belongs to the zinc-containing alcohol dehydrogenase family.</text>
</comment>
<keyword evidence="9" id="KW-1185">Reference proteome</keyword>
<organism evidence="8 9">
    <name type="scientific">Sanghuangporus baumii</name>
    <name type="common">Phellinus baumii</name>
    <dbReference type="NCBI Taxonomy" id="108892"/>
    <lineage>
        <taxon>Eukaryota</taxon>
        <taxon>Fungi</taxon>
        <taxon>Dikarya</taxon>
        <taxon>Basidiomycota</taxon>
        <taxon>Agaricomycotina</taxon>
        <taxon>Agaricomycetes</taxon>
        <taxon>Hymenochaetales</taxon>
        <taxon>Hymenochaetaceae</taxon>
        <taxon>Sanghuangporus</taxon>
    </lineage>
</organism>
<comment type="cofactor">
    <cofactor evidence="1">
        <name>Zn(2+)</name>
        <dbReference type="ChEBI" id="CHEBI:29105"/>
    </cofactor>
</comment>
<keyword evidence="6" id="KW-0520">NAD</keyword>
<dbReference type="SUPFAM" id="SSF50129">
    <property type="entry name" value="GroES-like"/>
    <property type="match status" value="1"/>
</dbReference>
<name>A0A9Q5HTY3_SANBA</name>
<keyword evidence="5" id="KW-0560">Oxidoreductase</keyword>
<evidence type="ECO:0000256" key="1">
    <source>
        <dbReference type="ARBA" id="ARBA00001947"/>
    </source>
</evidence>
<evidence type="ECO:0000256" key="3">
    <source>
        <dbReference type="ARBA" id="ARBA00022723"/>
    </source>
</evidence>
<dbReference type="PANTHER" id="PTHR43161">
    <property type="entry name" value="SORBITOL DEHYDROGENASE"/>
    <property type="match status" value="1"/>
</dbReference>
<dbReference type="FunFam" id="3.40.50.720:FF:000068">
    <property type="entry name" value="Sorbitol dehydrogenase"/>
    <property type="match status" value="1"/>
</dbReference>
<dbReference type="OrthoDB" id="2148442at2759"/>
<reference evidence="8" key="1">
    <citation type="submission" date="2016-06" db="EMBL/GenBank/DDBJ databases">
        <title>Draft Genome sequence of the fungus Inonotus baumii.</title>
        <authorList>
            <person name="Zhu H."/>
            <person name="Lin W."/>
        </authorList>
    </citation>
    <scope>NUCLEOTIDE SEQUENCE</scope>
    <source>
        <strain evidence="8">821</strain>
    </source>
</reference>
<dbReference type="InterPro" id="IPR013149">
    <property type="entry name" value="ADH-like_C"/>
</dbReference>
<gene>
    <name evidence="8" type="ORF">A7U60_g7080</name>
</gene>
<dbReference type="Gene3D" id="3.90.180.10">
    <property type="entry name" value="Medium-chain alcohol dehydrogenases, catalytic domain"/>
    <property type="match status" value="2"/>
</dbReference>
<dbReference type="Pfam" id="PF00107">
    <property type="entry name" value="ADH_zinc_N"/>
    <property type="match status" value="1"/>
</dbReference>
<dbReference type="GO" id="GO:0003939">
    <property type="term" value="F:L-iditol 2-dehydrogenase (NAD+) activity"/>
    <property type="evidence" value="ECO:0007669"/>
    <property type="project" value="TreeGrafter"/>
</dbReference>
<dbReference type="GO" id="GO:0006062">
    <property type="term" value="P:sorbitol catabolic process"/>
    <property type="evidence" value="ECO:0007669"/>
    <property type="project" value="TreeGrafter"/>
</dbReference>
<dbReference type="Proteomes" id="UP000757232">
    <property type="component" value="Unassembled WGS sequence"/>
</dbReference>
<dbReference type="EMBL" id="LNZH02000206">
    <property type="protein sequence ID" value="OCB85946.1"/>
    <property type="molecule type" value="Genomic_DNA"/>
</dbReference>
<evidence type="ECO:0000256" key="4">
    <source>
        <dbReference type="ARBA" id="ARBA00022833"/>
    </source>
</evidence>
<protein>
    <submittedName>
        <fullName evidence="8">Xylitol dehydrogenase</fullName>
    </submittedName>
</protein>
<evidence type="ECO:0000313" key="8">
    <source>
        <dbReference type="EMBL" id="OCB85946.1"/>
    </source>
</evidence>
<dbReference type="InterPro" id="IPR011032">
    <property type="entry name" value="GroES-like_sf"/>
</dbReference>
<dbReference type="PANTHER" id="PTHR43161:SF9">
    <property type="entry name" value="SORBITOL DEHYDROGENASE"/>
    <property type="match status" value="1"/>
</dbReference>
<evidence type="ECO:0000256" key="6">
    <source>
        <dbReference type="ARBA" id="ARBA00023027"/>
    </source>
</evidence>
<evidence type="ECO:0000259" key="7">
    <source>
        <dbReference type="SMART" id="SM00829"/>
    </source>
</evidence>
<evidence type="ECO:0000256" key="5">
    <source>
        <dbReference type="ARBA" id="ARBA00023002"/>
    </source>
</evidence>
<comment type="caution">
    <text evidence="8">The sequence shown here is derived from an EMBL/GenBank/DDBJ whole genome shotgun (WGS) entry which is preliminary data.</text>
</comment>
<sequence length="342" mass="37088">MLENTAFILNSPLDATFGPNPIPDLAPDEVLVEVKKTGICGSDATELQWNRFATAVSVMSARAEITRYRQLCERLTIASVCPVDGTLQRYFSYPFDTLYKLPDHLTLEDGAMLEPLSVAVHAVSYVGQFRHGRNILVFGAGPIGLLCMAVARALGAMEIVAVDIIASRLEFAKQYAATETFLPPPKGKDEKNMDYSKRVVELMKNTIGFKERGSKSFDLVVDATGVETCIQMAFLAVKMGGTFVEVGIGPEEIQVPVTTLITKEFKATGALVYGPGDYRLSLALASSGKVDLKPLVTHRFKFEDAITAFEVTRAGKSVDGKGQTKNVIKTIISGPDVDPADI</sequence>
<keyword evidence="4" id="KW-0862">Zinc</keyword>
<dbReference type="InterPro" id="IPR020843">
    <property type="entry name" value="ER"/>
</dbReference>
<dbReference type="Gene3D" id="3.40.50.720">
    <property type="entry name" value="NAD(P)-binding Rossmann-like Domain"/>
    <property type="match status" value="1"/>
</dbReference>
<dbReference type="InterPro" id="IPR036291">
    <property type="entry name" value="NAD(P)-bd_dom_sf"/>
</dbReference>
<evidence type="ECO:0000313" key="9">
    <source>
        <dbReference type="Proteomes" id="UP000757232"/>
    </source>
</evidence>
<dbReference type="SUPFAM" id="SSF51735">
    <property type="entry name" value="NAD(P)-binding Rossmann-fold domains"/>
    <property type="match status" value="1"/>
</dbReference>
<accession>A0A9Q5HTY3</accession>
<proteinExistence type="inferred from homology"/>
<dbReference type="SMART" id="SM00829">
    <property type="entry name" value="PKS_ER"/>
    <property type="match status" value="1"/>
</dbReference>
<keyword evidence="3" id="KW-0479">Metal-binding</keyword>
<feature type="domain" description="Enoyl reductase (ER)" evidence="7">
    <location>
        <begin position="10"/>
        <end position="328"/>
    </location>
</feature>
<dbReference type="GO" id="GO:0046872">
    <property type="term" value="F:metal ion binding"/>
    <property type="evidence" value="ECO:0007669"/>
    <property type="project" value="UniProtKB-KW"/>
</dbReference>
<dbReference type="AlphaFoldDB" id="A0A9Q5HTY3"/>
<evidence type="ECO:0000256" key="2">
    <source>
        <dbReference type="ARBA" id="ARBA00008072"/>
    </source>
</evidence>